<dbReference type="RefSeq" id="WP_379729376.1">
    <property type="nucleotide sequence ID" value="NZ_JBHRYJ010000005.1"/>
</dbReference>
<proteinExistence type="predicted"/>
<sequence length="115" mass="12492">MLLQLLSTIGTLTAKIRSEPDSMTHALEAFTLRPVDLTRPNWAASTHKSRCTVFAKDERAARRIASNQFRIAVASTMGKPIPTSPWLNEDDVYCVIASVPGGISADLEGIVVIPD</sequence>
<reference evidence="2" key="1">
    <citation type="journal article" date="2019" name="Int. J. Syst. Evol. Microbiol.">
        <title>The Global Catalogue of Microorganisms (GCM) 10K type strain sequencing project: providing services to taxonomists for standard genome sequencing and annotation.</title>
        <authorList>
            <consortium name="The Broad Institute Genomics Platform"/>
            <consortium name="The Broad Institute Genome Sequencing Center for Infectious Disease"/>
            <person name="Wu L."/>
            <person name="Ma J."/>
        </authorList>
    </citation>
    <scope>NUCLEOTIDE SEQUENCE [LARGE SCALE GENOMIC DNA]</scope>
    <source>
        <strain evidence="2">KCTC 42182</strain>
    </source>
</reference>
<accession>A0ABV7VLF0</accession>
<gene>
    <name evidence="1" type="ORF">ACFOOQ_19680</name>
</gene>
<organism evidence="1 2">
    <name type="scientific">Ferrovibrio xuzhouensis</name>
    <dbReference type="NCBI Taxonomy" id="1576914"/>
    <lineage>
        <taxon>Bacteria</taxon>
        <taxon>Pseudomonadati</taxon>
        <taxon>Pseudomonadota</taxon>
        <taxon>Alphaproteobacteria</taxon>
        <taxon>Rhodospirillales</taxon>
        <taxon>Rhodospirillaceae</taxon>
        <taxon>Ferrovibrio</taxon>
    </lineage>
</organism>
<comment type="caution">
    <text evidence="1">The sequence shown here is derived from an EMBL/GenBank/DDBJ whole genome shotgun (WGS) entry which is preliminary data.</text>
</comment>
<keyword evidence="2" id="KW-1185">Reference proteome</keyword>
<protein>
    <submittedName>
        <fullName evidence="1">Uncharacterized protein</fullName>
    </submittedName>
</protein>
<evidence type="ECO:0000313" key="2">
    <source>
        <dbReference type="Proteomes" id="UP001595711"/>
    </source>
</evidence>
<dbReference type="Proteomes" id="UP001595711">
    <property type="component" value="Unassembled WGS sequence"/>
</dbReference>
<name>A0ABV7VLF0_9PROT</name>
<evidence type="ECO:0000313" key="1">
    <source>
        <dbReference type="EMBL" id="MFC3677783.1"/>
    </source>
</evidence>
<dbReference type="EMBL" id="JBHRYJ010000005">
    <property type="protein sequence ID" value="MFC3677783.1"/>
    <property type="molecule type" value="Genomic_DNA"/>
</dbReference>